<protein>
    <submittedName>
        <fullName evidence="2">Uncharacterized protein</fullName>
    </submittedName>
</protein>
<accession>W5T752</accession>
<name>W5T752_9NOCA</name>
<keyword evidence="1" id="KW-0812">Transmembrane</keyword>
<keyword evidence="1" id="KW-1133">Transmembrane helix</keyword>
<sequence>MSKKKHRPKTAPAVVVGAVVEVPGQVLLLLLLLH</sequence>
<dbReference type="Proteomes" id="UP000019150">
    <property type="component" value="Chromosome"/>
</dbReference>
<dbReference type="EMBL" id="CP006850">
    <property type="protein sequence ID" value="AHH15017.1"/>
    <property type="molecule type" value="Genomic_DNA"/>
</dbReference>
<evidence type="ECO:0000313" key="2">
    <source>
        <dbReference type="EMBL" id="AHH15017.1"/>
    </source>
</evidence>
<evidence type="ECO:0000313" key="3">
    <source>
        <dbReference type="Proteomes" id="UP000019150"/>
    </source>
</evidence>
<dbReference type="HOGENOM" id="CLU_3374861_0_0_11"/>
<gene>
    <name evidence="2" type="ORF">NONO_c02000</name>
</gene>
<keyword evidence="3" id="KW-1185">Reference proteome</keyword>
<proteinExistence type="predicted"/>
<evidence type="ECO:0000256" key="1">
    <source>
        <dbReference type="SAM" id="Phobius"/>
    </source>
</evidence>
<keyword evidence="1" id="KW-0472">Membrane</keyword>
<organism evidence="2 3">
    <name type="scientific">Nocardia nova SH22a</name>
    <dbReference type="NCBI Taxonomy" id="1415166"/>
    <lineage>
        <taxon>Bacteria</taxon>
        <taxon>Bacillati</taxon>
        <taxon>Actinomycetota</taxon>
        <taxon>Actinomycetes</taxon>
        <taxon>Mycobacteriales</taxon>
        <taxon>Nocardiaceae</taxon>
        <taxon>Nocardia</taxon>
    </lineage>
</organism>
<dbReference type="KEGG" id="nno:NONO_c02000"/>
<reference evidence="2 3" key="1">
    <citation type="journal article" date="2014" name="Appl. Environ. Microbiol.">
        <title>Insights into the Microbial Degradation of Rubber and Gutta-Percha by Analysis of the Complete Genome of Nocardia nova SH22a.</title>
        <authorList>
            <person name="Luo Q."/>
            <person name="Hiessl S."/>
            <person name="Poehlein A."/>
            <person name="Daniel R."/>
            <person name="Steinbuchel A."/>
        </authorList>
    </citation>
    <scope>NUCLEOTIDE SEQUENCE [LARGE SCALE GENOMIC DNA]</scope>
    <source>
        <strain evidence="2">SH22a</strain>
    </source>
</reference>
<feature type="transmembrane region" description="Helical" evidence="1">
    <location>
        <begin position="12"/>
        <end position="33"/>
    </location>
</feature>
<dbReference type="AlphaFoldDB" id="W5T752"/>